<organism evidence="1">
    <name type="scientific">invertebrate metagenome</name>
    <dbReference type="NCBI Taxonomy" id="1711999"/>
    <lineage>
        <taxon>unclassified sequences</taxon>
        <taxon>metagenomes</taxon>
        <taxon>organismal metagenomes</taxon>
    </lineage>
</organism>
<accession>A0A2H9T9D4</accession>
<gene>
    <name evidence="1" type="ORF">CI610_01179</name>
</gene>
<proteinExistence type="predicted"/>
<dbReference type="PANTHER" id="PTHR46637:SF1">
    <property type="entry name" value="BLL5188 PROTEIN"/>
    <property type="match status" value="1"/>
</dbReference>
<dbReference type="InterPro" id="IPR052909">
    <property type="entry name" value="Transposase_6_like"/>
</dbReference>
<evidence type="ECO:0008006" key="2">
    <source>
        <dbReference type="Google" id="ProtNLM"/>
    </source>
</evidence>
<dbReference type="AlphaFoldDB" id="A0A2H9T9D4"/>
<dbReference type="EMBL" id="NSIT01000045">
    <property type="protein sequence ID" value="PJE79823.1"/>
    <property type="molecule type" value="Genomic_DNA"/>
</dbReference>
<evidence type="ECO:0000313" key="1">
    <source>
        <dbReference type="EMBL" id="PJE79823.1"/>
    </source>
</evidence>
<comment type="caution">
    <text evidence="1">The sequence shown here is derived from an EMBL/GenBank/DDBJ whole genome shotgun (WGS) entry which is preliminary data.</text>
</comment>
<reference evidence="1" key="1">
    <citation type="journal article" date="2017" name="Appl. Environ. Microbiol.">
        <title>Molecular characterization of an Endozoicomonas-like organism causing infection in king scallop Pecten maximus L.</title>
        <authorList>
            <person name="Cano I."/>
            <person name="van Aerle R."/>
            <person name="Ross S."/>
            <person name="Verner-Jeffreys D.W."/>
            <person name="Paley R.K."/>
            <person name="Rimmer G."/>
            <person name="Ryder D."/>
            <person name="Hooper P."/>
            <person name="Stone D."/>
            <person name="Feist S.W."/>
        </authorList>
    </citation>
    <scope>NUCLEOTIDE SEQUENCE</scope>
</reference>
<sequence>MLCNDQRSRIKDPLSGKTSDCGMAAKDNRKFLETVLWITWTEAPWRDLPEFFGNGHRSMSAIIAGAIKESGDIFEALSKDKNLEYLMVDNSIARVHQ</sequence>
<dbReference type="PANTHER" id="PTHR46637">
    <property type="entry name" value="TIS1421-TRANSPOSASE PROTEIN A"/>
    <property type="match status" value="1"/>
</dbReference>
<protein>
    <recommendedName>
        <fullName evidence="2">Transposase</fullName>
    </recommendedName>
</protein>
<name>A0A2H9T9D4_9ZZZZ</name>